<dbReference type="PANTHER" id="PTHR43277:SF4">
    <property type="entry name" value="ARGININE DECARBOXYLASE"/>
    <property type="match status" value="1"/>
</dbReference>
<dbReference type="CDD" id="cd00615">
    <property type="entry name" value="Orn_deC_like"/>
    <property type="match status" value="1"/>
</dbReference>
<evidence type="ECO:0000313" key="10">
    <source>
        <dbReference type="Proteomes" id="UP000190206"/>
    </source>
</evidence>
<evidence type="ECO:0000313" key="9">
    <source>
        <dbReference type="EMBL" id="OOO66185.1"/>
    </source>
</evidence>
<dbReference type="STRING" id="1962263.BS637_03345"/>
<evidence type="ECO:0000256" key="2">
    <source>
        <dbReference type="ARBA" id="ARBA00010671"/>
    </source>
</evidence>
<dbReference type="EMBL" id="MRAD01000003">
    <property type="protein sequence ID" value="OOO62862.1"/>
    <property type="molecule type" value="Genomic_DNA"/>
</dbReference>
<evidence type="ECO:0000259" key="6">
    <source>
        <dbReference type="Pfam" id="PF01276"/>
    </source>
</evidence>
<sequence length="485" mass="56217">MGELPILNGVLKYIEEKNILFSMPGHKGSLGFLFTEEGRKFCENILQCDLTEVDGLDNLHNSEGIIKESGNLLSRFYNSKKSYFLVNGSTSGNLAMIFSCFKEKDKIIVERNCHRSIFNGIIMRKLKPIYIKNKVYKRFNAPLSIDLEHFLSLIKENKDAKGIVITYPNYYGVCPNLEIIIKEAKKYNMKVLIDSAHGAHFGVCERLPKSALELGADMVVMSAHKTLPSLTQTAFLHIGKNAMIDIDKVDFYVSAFSSTSPSYLFLCSMDYSRFYMNKYGEKHYNELVDRANYYREKINLLDSFYVLNHNDKKYLNILHKDVMDIDLTRYVINVKKDLSASDLSKYLRKCGIQCEMTDGNNVILILSPFYNEDVMEKLYKLLYDWHKSYNNKDKNSYNYYTNYNYIETNANMYPYEVLEKEYLWINYKDSLHKISYNNIVPYPPGVPIIMAGEVINKEIIEAICYYKNNGIDVLGLKNDNIQIVK</sequence>
<evidence type="ECO:0000256" key="4">
    <source>
        <dbReference type="ARBA" id="ARBA00022898"/>
    </source>
</evidence>
<dbReference type="RefSeq" id="WP_078023227.1">
    <property type="nucleotide sequence ID" value="NZ_JADPGM010000002.1"/>
</dbReference>
<dbReference type="InterPro" id="IPR000310">
    <property type="entry name" value="Orn/Lys/Arg_deCO2ase_major_dom"/>
</dbReference>
<dbReference type="InterPro" id="IPR008286">
    <property type="entry name" value="Prn/Lys/Arg_de-COase_C"/>
</dbReference>
<protein>
    <submittedName>
        <fullName evidence="9">Decarboxylase</fullName>
    </submittedName>
</protein>
<keyword evidence="10" id="KW-1185">Reference proteome</keyword>
<comment type="caution">
    <text evidence="9">The sequence shown here is derived from an EMBL/GenBank/DDBJ whole genome shotgun (WGS) entry which is preliminary data.</text>
</comment>
<accession>A0A1S9I7F4</accession>
<dbReference type="EMBL" id="MRAE01000015">
    <property type="protein sequence ID" value="OOO66185.1"/>
    <property type="molecule type" value="Genomic_DNA"/>
</dbReference>
<dbReference type="OrthoDB" id="9815233at2"/>
<dbReference type="SUPFAM" id="SSF53383">
    <property type="entry name" value="PLP-dependent transferases"/>
    <property type="match status" value="1"/>
</dbReference>
<dbReference type="InterPro" id="IPR052357">
    <property type="entry name" value="Orn_Lys_Arg_decarboxylase-I"/>
</dbReference>
<dbReference type="GO" id="GO:0016831">
    <property type="term" value="F:carboxy-lyase activity"/>
    <property type="evidence" value="ECO:0007669"/>
    <property type="project" value="UniProtKB-KW"/>
</dbReference>
<dbReference type="Pfam" id="PF01276">
    <property type="entry name" value="OKR_DC_1"/>
    <property type="match status" value="1"/>
</dbReference>
<evidence type="ECO:0000313" key="11">
    <source>
        <dbReference type="Proteomes" id="UP000190256"/>
    </source>
</evidence>
<feature type="domain" description="Orn/Lys/Arg decarboxylases family 1 pyridoxal-P attachment site" evidence="6">
    <location>
        <begin position="5"/>
        <end position="368"/>
    </location>
</feature>
<keyword evidence="5" id="KW-0456">Lyase</keyword>
<dbReference type="InterPro" id="IPR015424">
    <property type="entry name" value="PyrdxlP-dep_Trfase"/>
</dbReference>
<dbReference type="PANTHER" id="PTHR43277">
    <property type="entry name" value="ARGININE DECARBOXYLASE"/>
    <property type="match status" value="1"/>
</dbReference>
<name>A0A1S9I7F4_9CLOT</name>
<dbReference type="Gene3D" id="3.40.640.10">
    <property type="entry name" value="Type I PLP-dependent aspartate aminotransferase-like (Major domain)"/>
    <property type="match status" value="1"/>
</dbReference>
<dbReference type="Gene3D" id="3.90.105.10">
    <property type="entry name" value="Molybdopterin biosynthesis moea protein, domain 2"/>
    <property type="match status" value="1"/>
</dbReference>
<evidence type="ECO:0000256" key="5">
    <source>
        <dbReference type="ARBA" id="ARBA00023239"/>
    </source>
</evidence>
<dbReference type="Pfam" id="PF03711">
    <property type="entry name" value="OKR_DC_1_C"/>
    <property type="match status" value="1"/>
</dbReference>
<gene>
    <name evidence="8" type="ORF">BS637_03345</name>
    <name evidence="9" type="ORF">BS638_07425</name>
</gene>
<evidence type="ECO:0000313" key="8">
    <source>
        <dbReference type="EMBL" id="OOO62862.1"/>
    </source>
</evidence>
<comment type="cofactor">
    <cofactor evidence="1">
        <name>pyridoxal 5'-phosphate</name>
        <dbReference type="ChEBI" id="CHEBI:597326"/>
    </cofactor>
</comment>
<evidence type="ECO:0000256" key="3">
    <source>
        <dbReference type="ARBA" id="ARBA00022793"/>
    </source>
</evidence>
<keyword evidence="4" id="KW-0663">Pyridoxal phosphate</keyword>
<dbReference type="Proteomes" id="UP000190256">
    <property type="component" value="Unassembled WGS sequence"/>
</dbReference>
<organism evidence="9 11">
    <name type="scientific">Clostridium tepidum</name>
    <dbReference type="NCBI Taxonomy" id="1962263"/>
    <lineage>
        <taxon>Bacteria</taxon>
        <taxon>Bacillati</taxon>
        <taxon>Bacillota</taxon>
        <taxon>Clostridia</taxon>
        <taxon>Eubacteriales</taxon>
        <taxon>Clostridiaceae</taxon>
        <taxon>Clostridium</taxon>
    </lineage>
</organism>
<dbReference type="Proteomes" id="UP000190206">
    <property type="component" value="Unassembled WGS sequence"/>
</dbReference>
<dbReference type="InterPro" id="IPR015421">
    <property type="entry name" value="PyrdxlP-dep_Trfase_major"/>
</dbReference>
<reference evidence="8 10" key="2">
    <citation type="submission" date="2016-12" db="EMBL/GenBank/DDBJ databases">
        <title>Clostridium tepidum sp. nov., a close relative of Clostridium sporogenes and Clostridium botulinum Group I.</title>
        <authorList>
            <person name="Dobritsa A.P."/>
            <person name="Kutumbaka K."/>
            <person name="Werner K."/>
            <person name="Samadpour M."/>
        </authorList>
    </citation>
    <scope>NUCLEOTIDE SEQUENCE [LARGE SCALE GENOMIC DNA]</scope>
    <source>
        <strain evidence="8 10">PE</strain>
    </source>
</reference>
<comment type="similarity">
    <text evidence="2">Belongs to the Orn/Lys/Arg decarboxylase class-I family.</text>
</comment>
<proteinExistence type="inferred from homology"/>
<feature type="domain" description="Orn/Lys/Arg decarboxylase C-terminal" evidence="7">
    <location>
        <begin position="369"/>
        <end position="463"/>
    </location>
</feature>
<reference evidence="9 11" key="1">
    <citation type="submission" date="2016-12" db="EMBL/GenBank/DDBJ databases">
        <title>Clostridium tepidum sp. nov., a close relative of Clostridium sporogenes and Clostridium botulinum Group I.</title>
        <authorList>
            <person name="Dobritsa A.P."/>
            <person name="Kutumbaka K.K."/>
            <person name="Werner K."/>
            <person name="Wiedmann M."/>
            <person name="Asmus A."/>
            <person name="Samadpour M."/>
        </authorList>
    </citation>
    <scope>NUCLEOTIDE SEQUENCE [LARGE SCALE GENOMIC DNA]</scope>
    <source>
        <strain evidence="9 11">IEH 97212</strain>
    </source>
</reference>
<dbReference type="AlphaFoldDB" id="A0A1S9I7F4"/>
<evidence type="ECO:0000256" key="1">
    <source>
        <dbReference type="ARBA" id="ARBA00001933"/>
    </source>
</evidence>
<evidence type="ECO:0000259" key="7">
    <source>
        <dbReference type="Pfam" id="PF03711"/>
    </source>
</evidence>
<keyword evidence="3" id="KW-0210">Decarboxylase</keyword>